<dbReference type="EMBL" id="UZAL01011654">
    <property type="protein sequence ID" value="VDP05517.1"/>
    <property type="molecule type" value="Genomic_DNA"/>
</dbReference>
<name>A0A183NQE9_9TREM</name>
<organism evidence="1 2">
    <name type="scientific">Schistosoma mattheei</name>
    <dbReference type="NCBI Taxonomy" id="31246"/>
    <lineage>
        <taxon>Eukaryota</taxon>
        <taxon>Metazoa</taxon>
        <taxon>Spiralia</taxon>
        <taxon>Lophotrochozoa</taxon>
        <taxon>Platyhelminthes</taxon>
        <taxon>Trematoda</taxon>
        <taxon>Digenea</taxon>
        <taxon>Strigeidida</taxon>
        <taxon>Schistosomatoidea</taxon>
        <taxon>Schistosomatidae</taxon>
        <taxon>Schistosoma</taxon>
    </lineage>
</organism>
<reference evidence="1 2" key="1">
    <citation type="submission" date="2018-11" db="EMBL/GenBank/DDBJ databases">
        <authorList>
            <consortium name="Pathogen Informatics"/>
        </authorList>
    </citation>
    <scope>NUCLEOTIDE SEQUENCE [LARGE SCALE GENOMIC DNA]</scope>
    <source>
        <strain>Denwood</strain>
        <strain evidence="2">Zambia</strain>
    </source>
</reference>
<gene>
    <name evidence="1" type="ORF">SMTD_LOCUS4334</name>
</gene>
<dbReference type="AlphaFoldDB" id="A0A183NQE9"/>
<evidence type="ECO:0000313" key="2">
    <source>
        <dbReference type="Proteomes" id="UP000269396"/>
    </source>
</evidence>
<proteinExistence type="predicted"/>
<accession>A0A183NQE9</accession>
<dbReference type="Proteomes" id="UP000269396">
    <property type="component" value="Unassembled WGS sequence"/>
</dbReference>
<keyword evidence="2" id="KW-1185">Reference proteome</keyword>
<evidence type="ECO:0000313" key="1">
    <source>
        <dbReference type="EMBL" id="VDP05517.1"/>
    </source>
</evidence>
<sequence>MVNESTLNDCHKQVSLVLLLSSSSSQSSLFLSLPYGKSCSLTCSMNRYAEFVLNNKEQPIGE</sequence>
<protein>
    <submittedName>
        <fullName evidence="1">Uncharacterized protein</fullName>
    </submittedName>
</protein>